<feature type="region of interest" description="Disordered" evidence="3">
    <location>
        <begin position="71"/>
        <end position="119"/>
    </location>
</feature>
<dbReference type="SMART" id="SM00360">
    <property type="entry name" value="RRM"/>
    <property type="match status" value="3"/>
</dbReference>
<dbReference type="PANTHER" id="PTHR48025:SF1">
    <property type="entry name" value="RRM DOMAIN-CONTAINING PROTEIN"/>
    <property type="match status" value="1"/>
</dbReference>
<evidence type="ECO:0000256" key="1">
    <source>
        <dbReference type="ARBA" id="ARBA00022884"/>
    </source>
</evidence>
<dbReference type="CDD" id="cd00590">
    <property type="entry name" value="RRM_SF"/>
    <property type="match status" value="2"/>
</dbReference>
<evidence type="ECO:0000313" key="7">
    <source>
        <dbReference type="Proteomes" id="UP000696280"/>
    </source>
</evidence>
<dbReference type="OrthoDB" id="272703at2759"/>
<feature type="chain" id="PRO_5040444343" description="RRM domain-containing protein" evidence="4">
    <location>
        <begin position="24"/>
        <end position="462"/>
    </location>
</feature>
<evidence type="ECO:0000256" key="3">
    <source>
        <dbReference type="SAM" id="MobiDB-lite"/>
    </source>
</evidence>
<name>A0A9N9KX19_9HELO</name>
<feature type="domain" description="RRM" evidence="5">
    <location>
        <begin position="266"/>
        <end position="352"/>
    </location>
</feature>
<feature type="signal peptide" evidence="4">
    <location>
        <begin position="1"/>
        <end position="23"/>
    </location>
</feature>
<dbReference type="Gene3D" id="3.30.70.330">
    <property type="match status" value="3"/>
</dbReference>
<keyword evidence="7" id="KW-1185">Reference proteome</keyword>
<proteinExistence type="predicted"/>
<dbReference type="AlphaFoldDB" id="A0A9N9KX19"/>
<protein>
    <recommendedName>
        <fullName evidence="5">RRM domain-containing protein</fullName>
    </recommendedName>
</protein>
<keyword evidence="4" id="KW-0732">Signal</keyword>
<feature type="domain" description="RRM" evidence="5">
    <location>
        <begin position="361"/>
        <end position="451"/>
    </location>
</feature>
<gene>
    <name evidence="6" type="ORF">HYFRA_00006574</name>
</gene>
<sequence>MTIHNAPAWALALALALAQRVEASFSSKTAIASSLTTVLRNILSRPWTPITGAFRVSLPEKRTNLPEIMCRHVPPQRGQEKKDGQPQYKYRGGSNPTRGRDRAPFPRPTKHIARDPKAEQAIDEGRRIYVGNLPYDAQIDDLRGLLADITHSIQDISMSVDPMTGRNPSYCFVDFTSKAEAEKTIQHYNGLRFMGRPLKVKPAVNAGEGKGRYHLKKHTLPSRSDPEMEAPSAENDKTPYAFDRWRRLDAEYNPKELNVSTVGEDRRVFVGGLPRFPDQVTTSLKMKELFEGYNIGAISKLISPHESIKTDPGNNYHCYVDLGSAEEVDKAVTELDGIEKWNWNLRVARSNRVSSKLRERQRVYINNLPNVLGYDGEVTLEGELRNLLHPFGELEFVSKIFSRYKNERTGLKSGCYCFVEFAKASQTDAASRALDGTLFHGNTLTFRASKKRSALEEHFSRE</sequence>
<dbReference type="InterPro" id="IPR000504">
    <property type="entry name" value="RRM_dom"/>
</dbReference>
<dbReference type="PANTHER" id="PTHR48025">
    <property type="entry name" value="OS02G0815200 PROTEIN"/>
    <property type="match status" value="1"/>
</dbReference>
<accession>A0A9N9KX19</accession>
<dbReference type="GO" id="GO:0003729">
    <property type="term" value="F:mRNA binding"/>
    <property type="evidence" value="ECO:0007669"/>
    <property type="project" value="TreeGrafter"/>
</dbReference>
<evidence type="ECO:0000259" key="5">
    <source>
        <dbReference type="PROSITE" id="PS50102"/>
    </source>
</evidence>
<evidence type="ECO:0000313" key="6">
    <source>
        <dbReference type="EMBL" id="CAG8953685.1"/>
    </source>
</evidence>
<comment type="caution">
    <text evidence="6">The sequence shown here is derived from an EMBL/GenBank/DDBJ whole genome shotgun (WGS) entry which is preliminary data.</text>
</comment>
<dbReference type="InterPro" id="IPR035979">
    <property type="entry name" value="RBD_domain_sf"/>
</dbReference>
<dbReference type="Pfam" id="PF00076">
    <property type="entry name" value="RRM_1"/>
    <property type="match status" value="2"/>
</dbReference>
<feature type="domain" description="RRM" evidence="5">
    <location>
        <begin position="126"/>
        <end position="205"/>
    </location>
</feature>
<dbReference type="EMBL" id="CAJVRL010000052">
    <property type="protein sequence ID" value="CAG8953685.1"/>
    <property type="molecule type" value="Genomic_DNA"/>
</dbReference>
<dbReference type="Proteomes" id="UP000696280">
    <property type="component" value="Unassembled WGS sequence"/>
</dbReference>
<keyword evidence="1 2" id="KW-0694">RNA-binding</keyword>
<dbReference type="InterPro" id="IPR012677">
    <property type="entry name" value="Nucleotide-bd_a/b_plait_sf"/>
</dbReference>
<evidence type="ECO:0000256" key="4">
    <source>
        <dbReference type="SAM" id="SignalP"/>
    </source>
</evidence>
<organism evidence="6 7">
    <name type="scientific">Hymenoscyphus fraxineus</name>
    <dbReference type="NCBI Taxonomy" id="746836"/>
    <lineage>
        <taxon>Eukaryota</taxon>
        <taxon>Fungi</taxon>
        <taxon>Dikarya</taxon>
        <taxon>Ascomycota</taxon>
        <taxon>Pezizomycotina</taxon>
        <taxon>Leotiomycetes</taxon>
        <taxon>Helotiales</taxon>
        <taxon>Helotiaceae</taxon>
        <taxon>Hymenoscyphus</taxon>
    </lineage>
</organism>
<reference evidence="6" key="1">
    <citation type="submission" date="2021-07" db="EMBL/GenBank/DDBJ databases">
        <authorList>
            <person name="Durling M."/>
        </authorList>
    </citation>
    <scope>NUCLEOTIDE SEQUENCE</scope>
</reference>
<evidence type="ECO:0000256" key="2">
    <source>
        <dbReference type="PROSITE-ProRule" id="PRU00176"/>
    </source>
</evidence>
<dbReference type="SUPFAM" id="SSF54928">
    <property type="entry name" value="RNA-binding domain, RBD"/>
    <property type="match status" value="3"/>
</dbReference>
<dbReference type="InterPro" id="IPR050502">
    <property type="entry name" value="Euk_RNA-bind_prot"/>
</dbReference>
<dbReference type="PROSITE" id="PS50102">
    <property type="entry name" value="RRM"/>
    <property type="match status" value="3"/>
</dbReference>